<name>A0A345EC35_9EURY</name>
<feature type="compositionally biased region" description="Basic residues" evidence="1">
    <location>
        <begin position="185"/>
        <end position="200"/>
    </location>
</feature>
<dbReference type="Pfam" id="PF02080">
    <property type="entry name" value="TrkA_C"/>
    <property type="match status" value="1"/>
</dbReference>
<proteinExistence type="predicted"/>
<feature type="domain" description="RCK C-terminal" evidence="2">
    <location>
        <begin position="1"/>
        <end position="79"/>
    </location>
</feature>
<dbReference type="GO" id="GO:0006813">
    <property type="term" value="P:potassium ion transport"/>
    <property type="evidence" value="ECO:0007669"/>
    <property type="project" value="InterPro"/>
</dbReference>
<sequence>MGDDFEIADFPIHRRSQLVGTTLAESGIREWAGVNVIGAWFRSEFETSPDPDVMLTNGTVLLATDREAQLARLKDLTRSGMRRPNRSDTVVVGHAEIGRTVTDALTHAGVQCTVVDRTDLEGVDVVGDATELKSLRGTGIGDTSAAILVLPRTRPPSSGHSWLGTQTPTRTSSPNSRSHRESPKCTRRGRTHDRRNRRGVQRFTELYA</sequence>
<evidence type="ECO:0000259" key="2">
    <source>
        <dbReference type="PROSITE" id="PS51202"/>
    </source>
</evidence>
<evidence type="ECO:0000313" key="3">
    <source>
        <dbReference type="EMBL" id="AXG09757.1"/>
    </source>
</evidence>
<feature type="compositionally biased region" description="Low complexity" evidence="1">
    <location>
        <begin position="165"/>
        <end position="176"/>
    </location>
</feature>
<dbReference type="AlphaFoldDB" id="A0A345EC35"/>
<dbReference type="GO" id="GO:0008324">
    <property type="term" value="F:monoatomic cation transmembrane transporter activity"/>
    <property type="evidence" value="ECO:0007669"/>
    <property type="project" value="InterPro"/>
</dbReference>
<dbReference type="InterPro" id="IPR050721">
    <property type="entry name" value="Trk_Ktr_HKT_K-transport"/>
</dbReference>
<dbReference type="InterPro" id="IPR006037">
    <property type="entry name" value="RCK_C"/>
</dbReference>
<feature type="compositionally biased region" description="Polar residues" evidence="1">
    <location>
        <begin position="155"/>
        <end position="164"/>
    </location>
</feature>
<protein>
    <recommendedName>
        <fullName evidence="2">RCK C-terminal domain-containing protein</fullName>
    </recommendedName>
</protein>
<dbReference type="EMBL" id="CP031148">
    <property type="protein sequence ID" value="AXG09757.1"/>
    <property type="molecule type" value="Genomic_DNA"/>
</dbReference>
<evidence type="ECO:0000313" key="4">
    <source>
        <dbReference type="Proteomes" id="UP000252985"/>
    </source>
</evidence>
<dbReference type="KEGG" id="haq:DU484_07745"/>
<dbReference type="SUPFAM" id="SSF116726">
    <property type="entry name" value="TrkA C-terminal domain-like"/>
    <property type="match status" value="1"/>
</dbReference>
<organism evidence="3 4">
    <name type="scientific">Haloplanus rubicundus</name>
    <dbReference type="NCBI Taxonomy" id="1547898"/>
    <lineage>
        <taxon>Archaea</taxon>
        <taxon>Methanobacteriati</taxon>
        <taxon>Methanobacteriota</taxon>
        <taxon>Stenosarchaea group</taxon>
        <taxon>Halobacteria</taxon>
        <taxon>Halobacteriales</taxon>
        <taxon>Haloferacaceae</taxon>
        <taxon>Haloplanus</taxon>
    </lineage>
</organism>
<dbReference type="PANTHER" id="PTHR43833">
    <property type="entry name" value="POTASSIUM CHANNEL PROTEIN 2-RELATED-RELATED"/>
    <property type="match status" value="1"/>
</dbReference>
<dbReference type="Gene3D" id="3.30.70.1450">
    <property type="entry name" value="Regulator of K+ conductance, C-terminal domain"/>
    <property type="match status" value="1"/>
</dbReference>
<gene>
    <name evidence="3" type="ORF">DU484_07745</name>
</gene>
<dbReference type="PROSITE" id="PS51202">
    <property type="entry name" value="RCK_C"/>
    <property type="match status" value="1"/>
</dbReference>
<dbReference type="InterPro" id="IPR036721">
    <property type="entry name" value="RCK_C_sf"/>
</dbReference>
<evidence type="ECO:0000256" key="1">
    <source>
        <dbReference type="SAM" id="MobiDB-lite"/>
    </source>
</evidence>
<dbReference type="SUPFAM" id="SSF51735">
    <property type="entry name" value="NAD(P)-binding Rossmann-fold domains"/>
    <property type="match status" value="1"/>
</dbReference>
<feature type="region of interest" description="Disordered" evidence="1">
    <location>
        <begin position="151"/>
        <end position="208"/>
    </location>
</feature>
<accession>A0A345EC35</accession>
<dbReference type="Gene3D" id="3.40.50.720">
    <property type="entry name" value="NAD(P)-binding Rossmann-like Domain"/>
    <property type="match status" value="1"/>
</dbReference>
<dbReference type="PANTHER" id="PTHR43833:SF9">
    <property type="entry name" value="POTASSIUM CHANNEL PROTEIN YUGO-RELATED"/>
    <property type="match status" value="1"/>
</dbReference>
<dbReference type="Proteomes" id="UP000252985">
    <property type="component" value="Chromosome"/>
</dbReference>
<dbReference type="InterPro" id="IPR036291">
    <property type="entry name" value="NAD(P)-bd_dom_sf"/>
</dbReference>
<reference evidence="3 4" key="1">
    <citation type="submission" date="2018-07" db="EMBL/GenBank/DDBJ databases">
        <title>Genome sequences of Haloplanus sp. CBA1112.</title>
        <authorList>
            <person name="Kim Y.B."/>
            <person name="Roh S.W."/>
        </authorList>
    </citation>
    <scope>NUCLEOTIDE SEQUENCE [LARGE SCALE GENOMIC DNA]</scope>
    <source>
        <strain evidence="3 4">CBA1112</strain>
    </source>
</reference>